<dbReference type="Gene3D" id="3.40.50.720">
    <property type="entry name" value="NAD(P)-binding Rossmann-like Domain"/>
    <property type="match status" value="1"/>
</dbReference>
<reference evidence="1 2" key="1">
    <citation type="submission" date="2019-06" db="EMBL/GenBank/DDBJ databases">
        <title>Whole genome shotgun sequence of Nitrobacter winogradskyi NBRC 14297.</title>
        <authorList>
            <person name="Hosoyama A."/>
            <person name="Uohara A."/>
            <person name="Ohji S."/>
            <person name="Ichikawa N."/>
        </authorList>
    </citation>
    <scope>NUCLEOTIDE SEQUENCE [LARGE SCALE GENOMIC DNA]</scope>
    <source>
        <strain evidence="1 2">NBRC 14297</strain>
    </source>
</reference>
<gene>
    <name evidence="1" type="ORF">NWI01_31710</name>
</gene>
<evidence type="ECO:0000313" key="1">
    <source>
        <dbReference type="EMBL" id="GEC17279.1"/>
    </source>
</evidence>
<accession>A0A4Y3WHF5</accession>
<dbReference type="RefSeq" id="WP_141385018.1">
    <property type="nucleotide sequence ID" value="NZ_BJNF01000098.1"/>
</dbReference>
<dbReference type="Proteomes" id="UP000318825">
    <property type="component" value="Unassembled WGS sequence"/>
</dbReference>
<protein>
    <recommendedName>
        <fullName evidence="3">Alcohol dehydrogenase</fullName>
    </recommendedName>
</protein>
<dbReference type="EMBL" id="BJNF01000098">
    <property type="protein sequence ID" value="GEC17279.1"/>
    <property type="molecule type" value="Genomic_DNA"/>
</dbReference>
<sequence length="64" mass="7336">MGFLISRGKLRRCSELAELAQLIEQRKLEPIIDRVFPFSEIGKAIAYLEAGQAKCKVVVRMREE</sequence>
<dbReference type="AlphaFoldDB" id="A0A4Y3WHF5"/>
<evidence type="ECO:0008006" key="3">
    <source>
        <dbReference type="Google" id="ProtNLM"/>
    </source>
</evidence>
<dbReference type="OrthoDB" id="9785812at2"/>
<dbReference type="Gene3D" id="3.90.180.10">
    <property type="entry name" value="Medium-chain alcohol dehydrogenases, catalytic domain"/>
    <property type="match status" value="1"/>
</dbReference>
<proteinExistence type="predicted"/>
<organism evidence="1 2">
    <name type="scientific">Nitrobacter winogradskyi</name>
    <name type="common">Nitrobacter agilis</name>
    <dbReference type="NCBI Taxonomy" id="913"/>
    <lineage>
        <taxon>Bacteria</taxon>
        <taxon>Pseudomonadati</taxon>
        <taxon>Pseudomonadota</taxon>
        <taxon>Alphaproteobacteria</taxon>
        <taxon>Hyphomicrobiales</taxon>
        <taxon>Nitrobacteraceae</taxon>
        <taxon>Nitrobacter</taxon>
    </lineage>
</organism>
<name>A0A4Y3WHF5_NITWI</name>
<evidence type="ECO:0000313" key="2">
    <source>
        <dbReference type="Proteomes" id="UP000318825"/>
    </source>
</evidence>
<dbReference type="Pfam" id="PF13602">
    <property type="entry name" value="ADH_zinc_N_2"/>
    <property type="match status" value="1"/>
</dbReference>
<comment type="caution">
    <text evidence="1">The sequence shown here is derived from an EMBL/GenBank/DDBJ whole genome shotgun (WGS) entry which is preliminary data.</text>
</comment>